<dbReference type="InterPro" id="IPR047952">
    <property type="entry name" value="Transpos_IS4"/>
</dbReference>
<dbReference type="PANTHER" id="PTHR37529">
    <property type="entry name" value="TRANSPOSASE INSG FOR INSERTION SEQUENCE ELEMENT IS4-RELATED"/>
    <property type="match status" value="1"/>
</dbReference>
<dbReference type="AlphaFoldDB" id="A0A5B9MHL6"/>
<dbReference type="KEGG" id="smam:Mal15_40660"/>
<accession>A0A5B9MHL6</accession>
<evidence type="ECO:0000256" key="1">
    <source>
        <dbReference type="SAM" id="MobiDB-lite"/>
    </source>
</evidence>
<organism evidence="3 4">
    <name type="scientific">Stieleria maiorica</name>
    <dbReference type="NCBI Taxonomy" id="2795974"/>
    <lineage>
        <taxon>Bacteria</taxon>
        <taxon>Pseudomonadati</taxon>
        <taxon>Planctomycetota</taxon>
        <taxon>Planctomycetia</taxon>
        <taxon>Pirellulales</taxon>
        <taxon>Pirellulaceae</taxon>
        <taxon>Stieleria</taxon>
    </lineage>
</organism>
<sequence length="440" mass="49632">MSHQDKDDLRTPLAELKERLRPILECDFETIKRHGNSTLNLMGVAITALLTFGWNQQQTLDRRFDDAYEATKRGFSSIWVAGSYQALMVALRACGDALCQAISARLLEHLRSTPGWLLFGRPTFAVDGSQFAVPRTAKNLAAFAAAGRKCKAAYKNQADYAKAKTTQIAVSLCQHLSSGFPAFWNLGGSSDSERGLLLDMLDRLPKDSRLVMDAYYFGFKFWNRLIDSGFTFVVRAGKNIDLLGQLRLEGKVKCRGDLVFYWPQSAIDAGSDPIILSLVTVMVGRKRMFLLTNELTLTESQLAELYAKRWGIEVFFRTVKQSYERAKLLSRTPDNAKQEIQWTMLGMWMALTEGCKHIPEDRRISPVKVLRALCDLVTNVARRSANKLNLAQQLSGCVIADESGRQSDKNSKDYPRKKRKRQTGEPISDDLRKLAMERIV</sequence>
<dbReference type="RefSeq" id="WP_167546921.1">
    <property type="nucleotide sequence ID" value="NZ_CP036264.1"/>
</dbReference>
<dbReference type="InterPro" id="IPR012337">
    <property type="entry name" value="RNaseH-like_sf"/>
</dbReference>
<proteinExistence type="predicted"/>
<feature type="compositionally biased region" description="Basic and acidic residues" evidence="1">
    <location>
        <begin position="403"/>
        <end position="414"/>
    </location>
</feature>
<gene>
    <name evidence="3" type="ORF">Mal15_40660</name>
</gene>
<dbReference type="GO" id="GO:0006313">
    <property type="term" value="P:DNA transposition"/>
    <property type="evidence" value="ECO:0007669"/>
    <property type="project" value="InterPro"/>
</dbReference>
<evidence type="ECO:0000259" key="2">
    <source>
        <dbReference type="Pfam" id="PF01609"/>
    </source>
</evidence>
<evidence type="ECO:0000313" key="4">
    <source>
        <dbReference type="Proteomes" id="UP000321353"/>
    </source>
</evidence>
<reference evidence="3 4" key="1">
    <citation type="submission" date="2019-02" db="EMBL/GenBank/DDBJ databases">
        <title>Planctomycetal bacteria perform biofilm scaping via a novel small molecule.</title>
        <authorList>
            <person name="Jeske O."/>
            <person name="Boedeker C."/>
            <person name="Wiegand S."/>
            <person name="Breitling P."/>
            <person name="Kallscheuer N."/>
            <person name="Jogler M."/>
            <person name="Rohde M."/>
            <person name="Petersen J."/>
            <person name="Medema M.H."/>
            <person name="Surup F."/>
            <person name="Jogler C."/>
        </authorList>
    </citation>
    <scope>NUCLEOTIDE SEQUENCE [LARGE SCALE GENOMIC DNA]</scope>
    <source>
        <strain evidence="3 4">Mal15</strain>
    </source>
</reference>
<dbReference type="GO" id="GO:0004803">
    <property type="term" value="F:transposase activity"/>
    <property type="evidence" value="ECO:0007669"/>
    <property type="project" value="InterPro"/>
</dbReference>
<name>A0A5B9MHL6_9BACT</name>
<feature type="region of interest" description="Disordered" evidence="1">
    <location>
        <begin position="403"/>
        <end position="429"/>
    </location>
</feature>
<feature type="domain" description="Transposase IS4-like" evidence="2">
    <location>
        <begin position="120"/>
        <end position="343"/>
    </location>
</feature>
<protein>
    <submittedName>
        <fullName evidence="3">Transposase DDE domain protein</fullName>
    </submittedName>
</protein>
<keyword evidence="4" id="KW-1185">Reference proteome</keyword>
<dbReference type="PANTHER" id="PTHR37529:SF1">
    <property type="entry name" value="TRANSPOSASE INSG FOR INSERTION SEQUENCE ELEMENT IS4-RELATED"/>
    <property type="match status" value="1"/>
</dbReference>
<dbReference type="GO" id="GO:0003677">
    <property type="term" value="F:DNA binding"/>
    <property type="evidence" value="ECO:0007669"/>
    <property type="project" value="InterPro"/>
</dbReference>
<dbReference type="Proteomes" id="UP000321353">
    <property type="component" value="Chromosome"/>
</dbReference>
<dbReference type="Pfam" id="PF01609">
    <property type="entry name" value="DDE_Tnp_1"/>
    <property type="match status" value="1"/>
</dbReference>
<dbReference type="SUPFAM" id="SSF53098">
    <property type="entry name" value="Ribonuclease H-like"/>
    <property type="match status" value="1"/>
</dbReference>
<dbReference type="InterPro" id="IPR002559">
    <property type="entry name" value="Transposase_11"/>
</dbReference>
<dbReference type="NCBIfam" id="NF033592">
    <property type="entry name" value="transpos_IS4_1"/>
    <property type="match status" value="1"/>
</dbReference>
<evidence type="ECO:0000313" key="3">
    <source>
        <dbReference type="EMBL" id="QEF99999.1"/>
    </source>
</evidence>
<dbReference type="EMBL" id="CP036264">
    <property type="protein sequence ID" value="QEF99999.1"/>
    <property type="molecule type" value="Genomic_DNA"/>
</dbReference>